<sequence>MEPEEPAASTAASTSETPEPEPPSRADVEINVGIGPQRGGLNPHLIADDSSFVRSLASLVLPSAFRDGAMDADVLDSAEVIEPAEGMAQTVRYVISPAAQWSDGTPITGADFRYLWRGMTRTPGVVEPAGYLAIDDVRVSGDGRTVTVDFADQVADWPSLFTHLLPSHHLQSDASDFAVALVDDIPASAGRYMIRSVDPARGIISVNRNDRFWGANPAETDLVTFREIRTVTQGVDQLRSGQISFLDIVPSETSVDAYSLMQDTQVRTLDLPRELRLTLSTASPTLSEHSLRAELHSLIDVPLIARLAAGRSADLNVPEHTPPRDPAGPPPAALQAATAERPLRLGVDPADATAIAAGRTIIDVLARYDVEAEVVSSDLDEITGQLLPEGEVDAVITWEHVEGDSADLASDWLCPDPAAELSSGNLSGYCTPESDALARQILAGEVDTTSGAQRLRATNEREHLSIPLLGERRVLVLGEGIVGPDPDLDNWTAGISTVPSWRKL</sequence>
<reference evidence="3 4" key="1">
    <citation type="submission" date="2023-05" db="EMBL/GenBank/DDBJ databases">
        <title>Corynebacterium suedekumii sp. nov. and Corynebacterium breve sp. nov. isolated from raw cow's milk.</title>
        <authorList>
            <person name="Baer M.K."/>
            <person name="Mehl L."/>
            <person name="Hellmuth R."/>
            <person name="Marke G."/>
            <person name="Lipski A."/>
        </authorList>
    </citation>
    <scope>NUCLEOTIDE SEQUENCE [LARGE SCALE GENOMIC DNA]</scope>
    <source>
        <strain evidence="3 4">LM112</strain>
    </source>
</reference>
<feature type="region of interest" description="Disordered" evidence="1">
    <location>
        <begin position="315"/>
        <end position="334"/>
    </location>
</feature>
<dbReference type="PANTHER" id="PTHR30290">
    <property type="entry name" value="PERIPLASMIC BINDING COMPONENT OF ABC TRANSPORTER"/>
    <property type="match status" value="1"/>
</dbReference>
<protein>
    <submittedName>
        <fullName evidence="3">ABC transporter family substrate-binding protein</fullName>
    </submittedName>
</protein>
<dbReference type="SUPFAM" id="SSF53850">
    <property type="entry name" value="Periplasmic binding protein-like II"/>
    <property type="match status" value="1"/>
</dbReference>
<dbReference type="Pfam" id="PF00496">
    <property type="entry name" value="SBP_bac_5"/>
    <property type="match status" value="1"/>
</dbReference>
<feature type="region of interest" description="Disordered" evidence="1">
    <location>
        <begin position="1"/>
        <end position="27"/>
    </location>
</feature>
<keyword evidence="4" id="KW-1185">Reference proteome</keyword>
<dbReference type="Proteomes" id="UP001238805">
    <property type="component" value="Chromosome"/>
</dbReference>
<dbReference type="Gene3D" id="3.40.190.10">
    <property type="entry name" value="Periplasmic binding protein-like II"/>
    <property type="match status" value="1"/>
</dbReference>
<feature type="domain" description="Solute-binding protein family 5" evidence="2">
    <location>
        <begin position="89"/>
        <end position="332"/>
    </location>
</feature>
<dbReference type="InterPro" id="IPR039424">
    <property type="entry name" value="SBP_5"/>
</dbReference>
<dbReference type="PANTHER" id="PTHR30290:SF65">
    <property type="entry name" value="MONOACYL PHOSPHATIDYLINOSITOL TETRAMANNOSIDE-BINDING PROTEIN LPQW-RELATED"/>
    <property type="match status" value="1"/>
</dbReference>
<name>A0ABY8VKT9_9CORY</name>
<gene>
    <name evidence="3" type="ORF">QP029_09125</name>
</gene>
<dbReference type="RefSeq" id="WP_284874009.1">
    <property type="nucleotide sequence ID" value="NZ_CP126970.1"/>
</dbReference>
<dbReference type="InterPro" id="IPR000914">
    <property type="entry name" value="SBP_5_dom"/>
</dbReference>
<dbReference type="EMBL" id="CP126970">
    <property type="protein sequence ID" value="WIM69415.1"/>
    <property type="molecule type" value="Genomic_DNA"/>
</dbReference>
<dbReference type="Gene3D" id="3.90.76.10">
    <property type="entry name" value="Dipeptide-binding Protein, Domain 1"/>
    <property type="match status" value="1"/>
</dbReference>
<organism evidence="3 4">
    <name type="scientific">Corynebacterium suedekumii</name>
    <dbReference type="NCBI Taxonomy" id="3049801"/>
    <lineage>
        <taxon>Bacteria</taxon>
        <taxon>Bacillati</taxon>
        <taxon>Actinomycetota</taxon>
        <taxon>Actinomycetes</taxon>
        <taxon>Mycobacteriales</taxon>
        <taxon>Corynebacteriaceae</taxon>
        <taxon>Corynebacterium</taxon>
    </lineage>
</organism>
<evidence type="ECO:0000259" key="2">
    <source>
        <dbReference type="Pfam" id="PF00496"/>
    </source>
</evidence>
<feature type="compositionally biased region" description="Low complexity" evidence="1">
    <location>
        <begin position="1"/>
        <end position="17"/>
    </location>
</feature>
<proteinExistence type="predicted"/>
<dbReference type="Gene3D" id="3.10.105.10">
    <property type="entry name" value="Dipeptide-binding Protein, Domain 3"/>
    <property type="match status" value="1"/>
</dbReference>
<dbReference type="CDD" id="cd08501">
    <property type="entry name" value="PBP2_Lpqw"/>
    <property type="match status" value="1"/>
</dbReference>
<evidence type="ECO:0000256" key="1">
    <source>
        <dbReference type="SAM" id="MobiDB-lite"/>
    </source>
</evidence>
<accession>A0ABY8VKT9</accession>
<evidence type="ECO:0000313" key="4">
    <source>
        <dbReference type="Proteomes" id="UP001238805"/>
    </source>
</evidence>
<evidence type="ECO:0000313" key="3">
    <source>
        <dbReference type="EMBL" id="WIM69415.1"/>
    </source>
</evidence>